<evidence type="ECO:0000256" key="1">
    <source>
        <dbReference type="SAM" id="Coils"/>
    </source>
</evidence>
<sequence>MFKKHHLYYVLTLAIVVSAIWLGYVNQQLAQQNQILTDQVKSLGAEIKQLKSTTFQTDQRISKIEEDIAVKYRDLAVLN</sequence>
<keyword evidence="2" id="KW-0812">Transmembrane</keyword>
<gene>
    <name evidence="3" type="ORF">GCM10017161_39450</name>
</gene>
<reference evidence="3" key="1">
    <citation type="journal article" date="2014" name="Int. J. Syst. Evol. Microbiol.">
        <title>Complete genome sequence of Corynebacterium casei LMG S-19264T (=DSM 44701T), isolated from a smear-ripened cheese.</title>
        <authorList>
            <consortium name="US DOE Joint Genome Institute (JGI-PGF)"/>
            <person name="Walter F."/>
            <person name="Albersmeier A."/>
            <person name="Kalinowski J."/>
            <person name="Ruckert C."/>
        </authorList>
    </citation>
    <scope>NUCLEOTIDE SEQUENCE</scope>
    <source>
        <strain evidence="3">KCTC 42731</strain>
    </source>
</reference>
<keyword evidence="1" id="KW-0175">Coiled coil</keyword>
<protein>
    <submittedName>
        <fullName evidence="3">Uncharacterized protein</fullName>
    </submittedName>
</protein>
<evidence type="ECO:0000313" key="3">
    <source>
        <dbReference type="EMBL" id="GHG05964.1"/>
    </source>
</evidence>
<proteinExistence type="predicted"/>
<evidence type="ECO:0000313" key="4">
    <source>
        <dbReference type="Proteomes" id="UP000623842"/>
    </source>
</evidence>
<keyword evidence="2" id="KW-1133">Transmembrane helix</keyword>
<dbReference type="Proteomes" id="UP000623842">
    <property type="component" value="Unassembled WGS sequence"/>
</dbReference>
<feature type="transmembrane region" description="Helical" evidence="2">
    <location>
        <begin position="7"/>
        <end position="24"/>
    </location>
</feature>
<name>A0A919BQJ6_9GAMM</name>
<feature type="coiled-coil region" evidence="1">
    <location>
        <begin position="26"/>
        <end position="53"/>
    </location>
</feature>
<evidence type="ECO:0000256" key="2">
    <source>
        <dbReference type="SAM" id="Phobius"/>
    </source>
</evidence>
<dbReference type="RefSeq" id="WP_189774283.1">
    <property type="nucleotide sequence ID" value="NZ_BNCK01000012.1"/>
</dbReference>
<dbReference type="AlphaFoldDB" id="A0A919BQJ6"/>
<comment type="caution">
    <text evidence="3">The sequence shown here is derived from an EMBL/GenBank/DDBJ whole genome shotgun (WGS) entry which is preliminary data.</text>
</comment>
<keyword evidence="4" id="KW-1185">Reference proteome</keyword>
<organism evidence="3 4">
    <name type="scientific">Thalassotalea marina</name>
    <dbReference type="NCBI Taxonomy" id="1673741"/>
    <lineage>
        <taxon>Bacteria</taxon>
        <taxon>Pseudomonadati</taxon>
        <taxon>Pseudomonadota</taxon>
        <taxon>Gammaproteobacteria</taxon>
        <taxon>Alteromonadales</taxon>
        <taxon>Colwelliaceae</taxon>
        <taxon>Thalassotalea</taxon>
    </lineage>
</organism>
<accession>A0A919BQJ6</accession>
<reference evidence="3" key="2">
    <citation type="submission" date="2020-09" db="EMBL/GenBank/DDBJ databases">
        <authorList>
            <person name="Sun Q."/>
            <person name="Kim S."/>
        </authorList>
    </citation>
    <scope>NUCLEOTIDE SEQUENCE</scope>
    <source>
        <strain evidence="3">KCTC 42731</strain>
    </source>
</reference>
<dbReference type="EMBL" id="BNCK01000012">
    <property type="protein sequence ID" value="GHG05964.1"/>
    <property type="molecule type" value="Genomic_DNA"/>
</dbReference>
<keyword evidence="2" id="KW-0472">Membrane</keyword>